<name>A0A645ALE1_9ZZZZ</name>
<dbReference type="SUPFAM" id="SSF53649">
    <property type="entry name" value="Alkaline phosphatase-like"/>
    <property type="match status" value="1"/>
</dbReference>
<dbReference type="Gene3D" id="2.60.40.3760">
    <property type="match status" value="1"/>
</dbReference>
<sequence length="219" mass="25152">MRPNAICAACPFLIYYKGIIPEEINVDGRNSLDLAPTVMDYLDISVPNYFLGESLFSNKQNTFSYDTIFWNGEIFWDTSGENISYAMSSEQWNVLEERINKYFIAKTQKPSGVSITTTDLSQVDTTAVSGTFSPDYSTLDLRLITNQEFWEVTFLMWSDENSQDDLQRYNAVRQEDGSWTYTVNMADFHDIGTYRVQAFTSEYKAGWGFDVTQLPDYQG</sequence>
<evidence type="ECO:0000313" key="1">
    <source>
        <dbReference type="EMBL" id="MPM54055.1"/>
    </source>
</evidence>
<dbReference type="AlphaFoldDB" id="A0A645ALE1"/>
<reference evidence="1" key="1">
    <citation type="submission" date="2019-08" db="EMBL/GenBank/DDBJ databases">
        <authorList>
            <person name="Kucharzyk K."/>
            <person name="Murdoch R.W."/>
            <person name="Higgins S."/>
            <person name="Loffler F."/>
        </authorList>
    </citation>
    <scope>NUCLEOTIDE SEQUENCE</scope>
</reference>
<protein>
    <submittedName>
        <fullName evidence="1">Uncharacterized protein</fullName>
    </submittedName>
</protein>
<proteinExistence type="predicted"/>
<dbReference type="EMBL" id="VSSQ01014625">
    <property type="protein sequence ID" value="MPM54055.1"/>
    <property type="molecule type" value="Genomic_DNA"/>
</dbReference>
<dbReference type="InterPro" id="IPR017850">
    <property type="entry name" value="Alkaline_phosphatase_core_sf"/>
</dbReference>
<accession>A0A645ALE1</accession>
<gene>
    <name evidence="1" type="ORF">SDC9_100828</name>
</gene>
<organism evidence="1">
    <name type="scientific">bioreactor metagenome</name>
    <dbReference type="NCBI Taxonomy" id="1076179"/>
    <lineage>
        <taxon>unclassified sequences</taxon>
        <taxon>metagenomes</taxon>
        <taxon>ecological metagenomes</taxon>
    </lineage>
</organism>
<dbReference type="Pfam" id="PF08481">
    <property type="entry name" value="GBS_Bsp-like"/>
    <property type="match status" value="1"/>
</dbReference>
<dbReference type="InterPro" id="IPR013688">
    <property type="entry name" value="GBS_Bsp-like"/>
</dbReference>
<comment type="caution">
    <text evidence="1">The sequence shown here is derived from an EMBL/GenBank/DDBJ whole genome shotgun (WGS) entry which is preliminary data.</text>
</comment>
<dbReference type="Gene3D" id="3.40.720.10">
    <property type="entry name" value="Alkaline Phosphatase, subunit A"/>
    <property type="match status" value="1"/>
</dbReference>